<protein>
    <submittedName>
        <fullName evidence="3">O-succinylbenzoic acid--CoA ligase</fullName>
    </submittedName>
</protein>
<dbReference type="Pfam" id="PF00501">
    <property type="entry name" value="AMP-binding"/>
    <property type="match status" value="1"/>
</dbReference>
<dbReference type="AlphaFoldDB" id="A0A2T0TCQ3"/>
<dbReference type="Proteomes" id="UP000239494">
    <property type="component" value="Unassembled WGS sequence"/>
</dbReference>
<feature type="domain" description="AMP-binding enzyme C-terminal" evidence="2">
    <location>
        <begin position="288"/>
        <end position="361"/>
    </location>
</feature>
<keyword evidence="4" id="KW-1185">Reference proteome</keyword>
<evidence type="ECO:0000259" key="1">
    <source>
        <dbReference type="Pfam" id="PF00501"/>
    </source>
</evidence>
<dbReference type="InterPro" id="IPR042099">
    <property type="entry name" value="ANL_N_sf"/>
</dbReference>
<dbReference type="InterPro" id="IPR050237">
    <property type="entry name" value="ATP-dep_AMP-bd_enzyme"/>
</dbReference>
<dbReference type="PANTHER" id="PTHR43767">
    <property type="entry name" value="LONG-CHAIN-FATTY-ACID--COA LIGASE"/>
    <property type="match status" value="1"/>
</dbReference>
<organism evidence="3 4">
    <name type="scientific">Umezawaea tangerina</name>
    <dbReference type="NCBI Taxonomy" id="84725"/>
    <lineage>
        <taxon>Bacteria</taxon>
        <taxon>Bacillati</taxon>
        <taxon>Actinomycetota</taxon>
        <taxon>Actinomycetes</taxon>
        <taxon>Pseudonocardiales</taxon>
        <taxon>Pseudonocardiaceae</taxon>
        <taxon>Umezawaea</taxon>
    </lineage>
</organism>
<accession>A0A2T0TCQ3</accession>
<evidence type="ECO:0000259" key="2">
    <source>
        <dbReference type="Pfam" id="PF13193"/>
    </source>
</evidence>
<dbReference type="RefSeq" id="WP_106187024.1">
    <property type="nucleotide sequence ID" value="NZ_PVTF01000003.1"/>
</dbReference>
<dbReference type="EMBL" id="PVTF01000003">
    <property type="protein sequence ID" value="PRY43446.1"/>
    <property type="molecule type" value="Genomic_DNA"/>
</dbReference>
<gene>
    <name evidence="3" type="ORF">CLV43_103189</name>
</gene>
<comment type="caution">
    <text evidence="3">The sequence shown here is derived from an EMBL/GenBank/DDBJ whole genome shotgun (WGS) entry which is preliminary data.</text>
</comment>
<dbReference type="PROSITE" id="PS00455">
    <property type="entry name" value="AMP_BINDING"/>
    <property type="match status" value="1"/>
</dbReference>
<dbReference type="OrthoDB" id="9803968at2"/>
<dbReference type="NCBIfam" id="NF005877">
    <property type="entry name" value="PRK07824.1"/>
    <property type="match status" value="1"/>
</dbReference>
<proteinExistence type="predicted"/>
<keyword evidence="3" id="KW-0436">Ligase</keyword>
<dbReference type="PANTHER" id="PTHR43767:SF1">
    <property type="entry name" value="NONRIBOSOMAL PEPTIDE SYNTHASE PES1 (EUROFUNG)-RELATED"/>
    <property type="match status" value="1"/>
</dbReference>
<name>A0A2T0TCQ3_9PSEU</name>
<reference evidence="3 4" key="1">
    <citation type="submission" date="2018-03" db="EMBL/GenBank/DDBJ databases">
        <title>Genomic Encyclopedia of Archaeal and Bacterial Type Strains, Phase II (KMG-II): from individual species to whole genera.</title>
        <authorList>
            <person name="Goeker M."/>
        </authorList>
    </citation>
    <scope>NUCLEOTIDE SEQUENCE [LARGE SCALE GENOMIC DNA]</scope>
    <source>
        <strain evidence="3 4">DSM 44720</strain>
    </source>
</reference>
<evidence type="ECO:0000313" key="4">
    <source>
        <dbReference type="Proteomes" id="UP000239494"/>
    </source>
</evidence>
<dbReference type="InterPro" id="IPR000873">
    <property type="entry name" value="AMP-dep_synth/lig_dom"/>
</dbReference>
<dbReference type="Pfam" id="PF13193">
    <property type="entry name" value="AMP-binding_C"/>
    <property type="match status" value="1"/>
</dbReference>
<sequence>MADVVEAVPVSLGALELLEPLRAALDGTGPAVLPVPFGQVAAPFPLEGWERGAALVITTSGSTGEPKSVLLSAPALRASATATHDRLGGPGRWLLALPATHIAGVQVLVRSLVAGHEPAVLDLAPGFRADAFADAAGPLLASPGRHYTALVPTQLARLLAEDVEVLRGFDGVLLGGAATPPTLLAAARDAGVRVVTTYGMSETAGGCVYDGVPLDGVRVRLSQGGLPAGRIELAGPTLALGYRGQRFADGWFRTGDLGRLGDDGVLEVLGRADDVIITGGENVPPALVERVISALPGVREVCVVGLPDAEWGQVVAAAVVPAGPPPSAEDVRSAVRTGVGRAAVPKRVVFVPELPTRGPGKVDRTAVARSFG</sequence>
<dbReference type="InterPro" id="IPR020845">
    <property type="entry name" value="AMP-binding_CS"/>
</dbReference>
<dbReference type="GO" id="GO:0016878">
    <property type="term" value="F:acid-thiol ligase activity"/>
    <property type="evidence" value="ECO:0007669"/>
    <property type="project" value="UniProtKB-ARBA"/>
</dbReference>
<dbReference type="InterPro" id="IPR045851">
    <property type="entry name" value="AMP-bd_C_sf"/>
</dbReference>
<dbReference type="Gene3D" id="3.30.300.30">
    <property type="match status" value="1"/>
</dbReference>
<feature type="domain" description="AMP-dependent synthetase/ligase" evidence="1">
    <location>
        <begin position="53"/>
        <end position="228"/>
    </location>
</feature>
<dbReference type="SUPFAM" id="SSF56801">
    <property type="entry name" value="Acetyl-CoA synthetase-like"/>
    <property type="match status" value="1"/>
</dbReference>
<evidence type="ECO:0000313" key="3">
    <source>
        <dbReference type="EMBL" id="PRY43446.1"/>
    </source>
</evidence>
<dbReference type="Gene3D" id="3.40.50.12780">
    <property type="entry name" value="N-terminal domain of ligase-like"/>
    <property type="match status" value="1"/>
</dbReference>
<dbReference type="InterPro" id="IPR025110">
    <property type="entry name" value="AMP-bd_C"/>
</dbReference>